<proteinExistence type="predicted"/>
<evidence type="ECO:0000313" key="2">
    <source>
        <dbReference type="EMBL" id="SFW52337.1"/>
    </source>
</evidence>
<sequence length="223" mass="25405">MKIQSRKYLGLLCIAVFITCCGSVFAQHKFDEAYIKVTNERAEKIVEDLGISDRGEQLAVRDIIAQQYRDLSVIHDARDEKLEAVKEGSGSKEEKEKARKKIGKKADKALAKLHKSYLKKLNARLGPEQVNAVKDGMTYGVLPKTYQAFQEMIPDLTPEQKDTIFTYLTEARERAMDAGSSREKHGWFGKYKGKINNYLSAEGYDLREEGEKWQERIKAQAAH</sequence>
<keyword evidence="1" id="KW-0732">Signal</keyword>
<dbReference type="STRING" id="1150368.SAMN02927921_02122"/>
<dbReference type="AlphaFoldDB" id="A0A1K1PXY4"/>
<dbReference type="EMBL" id="FPJE01000010">
    <property type="protein sequence ID" value="SFW52337.1"/>
    <property type="molecule type" value="Genomic_DNA"/>
</dbReference>
<evidence type="ECO:0000313" key="3">
    <source>
        <dbReference type="Proteomes" id="UP000182248"/>
    </source>
</evidence>
<feature type="signal peptide" evidence="1">
    <location>
        <begin position="1"/>
        <end position="26"/>
    </location>
</feature>
<feature type="chain" id="PRO_5012905095" description="DUF3826 domain-containing protein" evidence="1">
    <location>
        <begin position="27"/>
        <end position="223"/>
    </location>
</feature>
<keyword evidence="3" id="KW-1185">Reference proteome</keyword>
<dbReference type="Proteomes" id="UP000182248">
    <property type="component" value="Unassembled WGS sequence"/>
</dbReference>
<dbReference type="OrthoDB" id="1375905at2"/>
<gene>
    <name evidence="2" type="ORF">SAMN02927921_02122</name>
</gene>
<name>A0A1K1PXY4_9FLAO</name>
<dbReference type="Pfam" id="PF12875">
    <property type="entry name" value="DUF3826"/>
    <property type="match status" value="1"/>
</dbReference>
<dbReference type="RefSeq" id="WP_083564873.1">
    <property type="nucleotide sequence ID" value="NZ_FPJE01000010.1"/>
</dbReference>
<evidence type="ECO:0000256" key="1">
    <source>
        <dbReference type="SAM" id="SignalP"/>
    </source>
</evidence>
<accession>A0A1K1PXY4</accession>
<evidence type="ECO:0008006" key="4">
    <source>
        <dbReference type="Google" id="ProtNLM"/>
    </source>
</evidence>
<dbReference type="InterPro" id="IPR024284">
    <property type="entry name" value="DUF3826"/>
</dbReference>
<reference evidence="2 3" key="1">
    <citation type="submission" date="2016-11" db="EMBL/GenBank/DDBJ databases">
        <authorList>
            <person name="Jaros S."/>
            <person name="Januszkiewicz K."/>
            <person name="Wedrychowicz H."/>
        </authorList>
    </citation>
    <scope>NUCLEOTIDE SEQUENCE [LARGE SCALE GENOMIC DNA]</scope>
    <source>
        <strain evidence="2 3">CGMCC 1.12145</strain>
    </source>
</reference>
<organism evidence="2 3">
    <name type="scientific">Sinomicrobium oceani</name>
    <dbReference type="NCBI Taxonomy" id="1150368"/>
    <lineage>
        <taxon>Bacteria</taxon>
        <taxon>Pseudomonadati</taxon>
        <taxon>Bacteroidota</taxon>
        <taxon>Flavobacteriia</taxon>
        <taxon>Flavobacteriales</taxon>
        <taxon>Flavobacteriaceae</taxon>
        <taxon>Sinomicrobium</taxon>
    </lineage>
</organism>
<protein>
    <recommendedName>
        <fullName evidence="4">DUF3826 domain-containing protein</fullName>
    </recommendedName>
</protein>